<gene>
    <name evidence="1" type="ORF">M422DRAFT_234653</name>
</gene>
<organism evidence="1 2">
    <name type="scientific">Sphaerobolus stellatus (strain SS14)</name>
    <dbReference type="NCBI Taxonomy" id="990650"/>
    <lineage>
        <taxon>Eukaryota</taxon>
        <taxon>Fungi</taxon>
        <taxon>Dikarya</taxon>
        <taxon>Basidiomycota</taxon>
        <taxon>Agaricomycotina</taxon>
        <taxon>Agaricomycetes</taxon>
        <taxon>Phallomycetidae</taxon>
        <taxon>Geastrales</taxon>
        <taxon>Sphaerobolaceae</taxon>
        <taxon>Sphaerobolus</taxon>
    </lineage>
</organism>
<dbReference type="OrthoDB" id="3235759at2759"/>
<dbReference type="AlphaFoldDB" id="A0A0C9U9P9"/>
<dbReference type="HOGENOM" id="CLU_1327127_0_0_1"/>
<dbReference type="Proteomes" id="UP000054279">
    <property type="component" value="Unassembled WGS sequence"/>
</dbReference>
<reference evidence="1 2" key="1">
    <citation type="submission" date="2014-06" db="EMBL/GenBank/DDBJ databases">
        <title>Evolutionary Origins and Diversification of the Mycorrhizal Mutualists.</title>
        <authorList>
            <consortium name="DOE Joint Genome Institute"/>
            <consortium name="Mycorrhizal Genomics Consortium"/>
            <person name="Kohler A."/>
            <person name="Kuo A."/>
            <person name="Nagy L.G."/>
            <person name="Floudas D."/>
            <person name="Copeland A."/>
            <person name="Barry K.W."/>
            <person name="Cichocki N."/>
            <person name="Veneault-Fourrey C."/>
            <person name="LaButti K."/>
            <person name="Lindquist E.A."/>
            <person name="Lipzen A."/>
            <person name="Lundell T."/>
            <person name="Morin E."/>
            <person name="Murat C."/>
            <person name="Riley R."/>
            <person name="Ohm R."/>
            <person name="Sun H."/>
            <person name="Tunlid A."/>
            <person name="Henrissat B."/>
            <person name="Grigoriev I.V."/>
            <person name="Hibbett D.S."/>
            <person name="Martin F."/>
        </authorList>
    </citation>
    <scope>NUCLEOTIDE SEQUENCE [LARGE SCALE GENOMIC DNA]</scope>
    <source>
        <strain evidence="1 2">SS14</strain>
    </source>
</reference>
<protein>
    <submittedName>
        <fullName evidence="1">Uncharacterized protein</fullName>
    </submittedName>
</protein>
<keyword evidence="2" id="KW-1185">Reference proteome</keyword>
<proteinExistence type="predicted"/>
<evidence type="ECO:0000313" key="1">
    <source>
        <dbReference type="EMBL" id="KIJ31269.1"/>
    </source>
</evidence>
<accession>A0A0C9U9P9</accession>
<sequence length="207" mass="23730">MKSRVRYICMRLGRKSIENHGGQALLKEVLQNEIVEHLRIRGKSTGRLLPTRLILNFGFAVAEHINDQIDDQVREQVEYQLTYHIPATLQEEVADHKRQLEDVKRALHNSESRRANALLRSNHLGDPLHTLYMANGEVSLLFPKDLATLFSLDGTTSRQLVLDYSLPDGESRERNLNRWVYLASIWSTVVLISCVDSCNSAALRIKW</sequence>
<dbReference type="EMBL" id="KN837245">
    <property type="protein sequence ID" value="KIJ31269.1"/>
    <property type="molecule type" value="Genomic_DNA"/>
</dbReference>
<evidence type="ECO:0000313" key="2">
    <source>
        <dbReference type="Proteomes" id="UP000054279"/>
    </source>
</evidence>
<name>A0A0C9U9P9_SPHS4</name>